<dbReference type="OrthoDB" id="9790282at2"/>
<dbReference type="NCBIfam" id="TIGR00667">
    <property type="entry name" value="aat"/>
    <property type="match status" value="1"/>
</dbReference>
<dbReference type="AlphaFoldDB" id="A0A0C5V7K2"/>
<protein>
    <recommendedName>
        <fullName evidence="11 15">Leucyl/phenylalanyl-tRNA--protein transferase</fullName>
        <ecNumber evidence="10 15">2.3.2.6</ecNumber>
    </recommendedName>
    <alternativeName>
        <fullName evidence="12 15">L/F-transferase</fullName>
    </alternativeName>
    <alternativeName>
        <fullName evidence="13 15">Leucyltransferase</fullName>
    </alternativeName>
    <alternativeName>
        <fullName evidence="14 15">Phenyalanyltransferase</fullName>
    </alternativeName>
</protein>
<accession>A0A0C5V7K2</accession>
<evidence type="ECO:0000256" key="2">
    <source>
        <dbReference type="ARBA" id="ARBA00022490"/>
    </source>
</evidence>
<evidence type="ECO:0000256" key="13">
    <source>
        <dbReference type="ARBA" id="ARBA00077165"/>
    </source>
</evidence>
<comment type="catalytic activity">
    <reaction evidence="5 15">
        <text>L-phenylalanyl-tRNA(Phe) + an N-terminal L-alpha-aminoacyl-[protein] = an N-terminal L-phenylalanyl-L-alpha-aminoacyl-[protein] + tRNA(Phe)</text>
        <dbReference type="Rhea" id="RHEA:43632"/>
        <dbReference type="Rhea" id="RHEA-COMP:9668"/>
        <dbReference type="Rhea" id="RHEA-COMP:9699"/>
        <dbReference type="Rhea" id="RHEA-COMP:10636"/>
        <dbReference type="Rhea" id="RHEA-COMP:10637"/>
        <dbReference type="ChEBI" id="CHEBI:78442"/>
        <dbReference type="ChEBI" id="CHEBI:78531"/>
        <dbReference type="ChEBI" id="CHEBI:78597"/>
        <dbReference type="ChEBI" id="CHEBI:83561"/>
        <dbReference type="EC" id="2.3.2.6"/>
    </reaction>
</comment>
<dbReference type="InterPro" id="IPR004616">
    <property type="entry name" value="Leu/Phe-tRNA_Trfase"/>
</dbReference>
<evidence type="ECO:0000256" key="3">
    <source>
        <dbReference type="ARBA" id="ARBA00022679"/>
    </source>
</evidence>
<keyword evidence="17" id="KW-1185">Reference proteome</keyword>
<keyword evidence="3 15" id="KW-0808">Transferase</keyword>
<evidence type="ECO:0000256" key="6">
    <source>
        <dbReference type="ARBA" id="ARBA00050652"/>
    </source>
</evidence>
<name>A0A0C5V7K2_9GAMM</name>
<comment type="function">
    <text evidence="8 15">Functions in the N-end rule pathway of protein degradation where it conjugates Leu, Phe and, less efficiently, Met from aminoacyl-tRNAs to the N-termini of proteins containing an N-terminal arginine or lysine.</text>
</comment>
<dbReference type="PANTHER" id="PTHR30098:SF2">
    <property type="entry name" value="LEUCYL_PHENYLALANYL-TRNA--PROTEIN TRANSFERASE"/>
    <property type="match status" value="1"/>
</dbReference>
<dbReference type="InterPro" id="IPR042221">
    <property type="entry name" value="Leu/Phe-tRNA_Trfase_N"/>
</dbReference>
<gene>
    <name evidence="15" type="primary">aat</name>
    <name evidence="16" type="ORF">YC6258_03364</name>
</gene>
<evidence type="ECO:0000313" key="16">
    <source>
        <dbReference type="EMBL" id="AJQ95400.1"/>
    </source>
</evidence>
<dbReference type="HOGENOM" id="CLU_075045_0_0_6"/>
<evidence type="ECO:0000256" key="9">
    <source>
        <dbReference type="ARBA" id="ARBA00061535"/>
    </source>
</evidence>
<dbReference type="KEGG" id="gsn:YC6258_03364"/>
<evidence type="ECO:0000256" key="4">
    <source>
        <dbReference type="ARBA" id="ARBA00023315"/>
    </source>
</evidence>
<evidence type="ECO:0000256" key="11">
    <source>
        <dbReference type="ARBA" id="ARBA00074372"/>
    </source>
</evidence>
<reference evidence="16 17" key="1">
    <citation type="submission" date="2014-01" db="EMBL/GenBank/DDBJ databases">
        <title>Full genme sequencing of cellulolytic bacterium Gynuella sunshinyii YC6258T gen. nov., sp. nov.</title>
        <authorList>
            <person name="Khan H."/>
            <person name="Chung E.J."/>
            <person name="Chung Y.R."/>
        </authorList>
    </citation>
    <scope>NUCLEOTIDE SEQUENCE [LARGE SCALE GENOMIC DNA]</scope>
    <source>
        <strain evidence="16 17">YC6258</strain>
    </source>
</reference>
<dbReference type="Pfam" id="PF03588">
    <property type="entry name" value="Leu_Phe_trans"/>
    <property type="match status" value="1"/>
</dbReference>
<dbReference type="EMBL" id="CP007142">
    <property type="protein sequence ID" value="AJQ95400.1"/>
    <property type="molecule type" value="Genomic_DNA"/>
</dbReference>
<evidence type="ECO:0000256" key="10">
    <source>
        <dbReference type="ARBA" id="ARBA00066767"/>
    </source>
</evidence>
<comment type="subcellular location">
    <subcellularLocation>
        <location evidence="1 15">Cytoplasm</location>
    </subcellularLocation>
</comment>
<evidence type="ECO:0000256" key="12">
    <source>
        <dbReference type="ARBA" id="ARBA00077136"/>
    </source>
</evidence>
<comment type="catalytic activity">
    <reaction evidence="7 15">
        <text>N-terminal L-lysyl-[protein] + L-leucyl-tRNA(Leu) = N-terminal L-leucyl-L-lysyl-[protein] + tRNA(Leu) + H(+)</text>
        <dbReference type="Rhea" id="RHEA:12340"/>
        <dbReference type="Rhea" id="RHEA-COMP:9613"/>
        <dbReference type="Rhea" id="RHEA-COMP:9622"/>
        <dbReference type="Rhea" id="RHEA-COMP:12670"/>
        <dbReference type="Rhea" id="RHEA-COMP:12671"/>
        <dbReference type="ChEBI" id="CHEBI:15378"/>
        <dbReference type="ChEBI" id="CHEBI:65249"/>
        <dbReference type="ChEBI" id="CHEBI:78442"/>
        <dbReference type="ChEBI" id="CHEBI:78494"/>
        <dbReference type="ChEBI" id="CHEBI:133043"/>
        <dbReference type="EC" id="2.3.2.6"/>
    </reaction>
</comment>
<dbReference type="HAMAP" id="MF_00688">
    <property type="entry name" value="Leu_Phe_trans"/>
    <property type="match status" value="1"/>
</dbReference>
<proteinExistence type="inferred from homology"/>
<dbReference type="InterPro" id="IPR016181">
    <property type="entry name" value="Acyl_CoA_acyltransferase"/>
</dbReference>
<evidence type="ECO:0000313" key="17">
    <source>
        <dbReference type="Proteomes" id="UP000032266"/>
    </source>
</evidence>
<keyword evidence="2 15" id="KW-0963">Cytoplasm</keyword>
<keyword evidence="4 15" id="KW-0012">Acyltransferase</keyword>
<evidence type="ECO:0000256" key="15">
    <source>
        <dbReference type="HAMAP-Rule" id="MF_00688"/>
    </source>
</evidence>
<dbReference type="GO" id="GO:0030163">
    <property type="term" value="P:protein catabolic process"/>
    <property type="evidence" value="ECO:0007669"/>
    <property type="project" value="UniProtKB-UniRule"/>
</dbReference>
<dbReference type="PATRIC" id="fig|1445510.3.peg.3326"/>
<dbReference type="STRING" id="1445510.YC6258_03364"/>
<comment type="similarity">
    <text evidence="9 15">Belongs to the L/F-transferase family.</text>
</comment>
<evidence type="ECO:0000256" key="1">
    <source>
        <dbReference type="ARBA" id="ARBA00004496"/>
    </source>
</evidence>
<evidence type="ECO:0000256" key="5">
    <source>
        <dbReference type="ARBA" id="ARBA00050607"/>
    </source>
</evidence>
<evidence type="ECO:0000256" key="14">
    <source>
        <dbReference type="ARBA" id="ARBA00083640"/>
    </source>
</evidence>
<dbReference type="PANTHER" id="PTHR30098">
    <property type="entry name" value="LEUCYL/PHENYLALANYL-TRNA--PROTEIN TRANSFERASE"/>
    <property type="match status" value="1"/>
</dbReference>
<sequence>MDIPWLNTEQPYFPDVYKALKQPNGLLAVGGQLTPDWLKAAYHKGIFPWFSDNEPIIWWSPSPRMVLYPKKLRINRSLRKHLKKNAITHVSFDRRFEDVINHCAQVRASTTGTWLVPSMISAYCEAHRQGFAHSVEVWRHDTLVGGLYGINLGSIFFGESMFSLTPNASKYALLALTAAQSKLSLIDCQMKTEYLKSMGGEEIDRTDFQQHLKASYEPNVFISDTVLSHSDLLSLAP</sequence>
<organism evidence="16 17">
    <name type="scientific">Gynuella sunshinyii YC6258</name>
    <dbReference type="NCBI Taxonomy" id="1445510"/>
    <lineage>
        <taxon>Bacteria</taxon>
        <taxon>Pseudomonadati</taxon>
        <taxon>Pseudomonadota</taxon>
        <taxon>Gammaproteobacteria</taxon>
        <taxon>Oceanospirillales</taxon>
        <taxon>Saccharospirillaceae</taxon>
        <taxon>Gynuella</taxon>
    </lineage>
</organism>
<dbReference type="SUPFAM" id="SSF55729">
    <property type="entry name" value="Acyl-CoA N-acyltransferases (Nat)"/>
    <property type="match status" value="1"/>
</dbReference>
<dbReference type="FunFam" id="3.30.70.3550:FF:000001">
    <property type="entry name" value="Leucyl/phenylalanyl-tRNA--protein transferase"/>
    <property type="match status" value="1"/>
</dbReference>
<dbReference type="Gene3D" id="3.40.630.70">
    <property type="entry name" value="Leucyl/phenylalanyl-tRNA-protein transferase, C-terminal domain"/>
    <property type="match status" value="1"/>
</dbReference>
<evidence type="ECO:0000256" key="7">
    <source>
        <dbReference type="ARBA" id="ARBA00051538"/>
    </source>
</evidence>
<dbReference type="Proteomes" id="UP000032266">
    <property type="component" value="Chromosome"/>
</dbReference>
<dbReference type="EC" id="2.3.2.6" evidence="10 15"/>
<dbReference type="GO" id="GO:0008914">
    <property type="term" value="F:leucyl-tRNA--protein transferase activity"/>
    <property type="evidence" value="ECO:0007669"/>
    <property type="project" value="UniProtKB-UniRule"/>
</dbReference>
<dbReference type="GO" id="GO:0005737">
    <property type="term" value="C:cytoplasm"/>
    <property type="evidence" value="ECO:0007669"/>
    <property type="project" value="UniProtKB-SubCell"/>
</dbReference>
<dbReference type="InterPro" id="IPR042203">
    <property type="entry name" value="Leu/Phe-tRNA_Trfase_C"/>
</dbReference>
<dbReference type="Gene3D" id="3.30.70.3550">
    <property type="entry name" value="Leucyl/phenylalanyl-tRNA-protein transferase, N-terminal domain"/>
    <property type="match status" value="1"/>
</dbReference>
<evidence type="ECO:0000256" key="8">
    <source>
        <dbReference type="ARBA" id="ARBA00054043"/>
    </source>
</evidence>
<comment type="catalytic activity">
    <reaction evidence="6 15">
        <text>N-terminal L-arginyl-[protein] + L-leucyl-tRNA(Leu) = N-terminal L-leucyl-L-arginyl-[protein] + tRNA(Leu) + H(+)</text>
        <dbReference type="Rhea" id="RHEA:50416"/>
        <dbReference type="Rhea" id="RHEA-COMP:9613"/>
        <dbReference type="Rhea" id="RHEA-COMP:9622"/>
        <dbReference type="Rhea" id="RHEA-COMP:12672"/>
        <dbReference type="Rhea" id="RHEA-COMP:12673"/>
        <dbReference type="ChEBI" id="CHEBI:15378"/>
        <dbReference type="ChEBI" id="CHEBI:64719"/>
        <dbReference type="ChEBI" id="CHEBI:78442"/>
        <dbReference type="ChEBI" id="CHEBI:78494"/>
        <dbReference type="ChEBI" id="CHEBI:133044"/>
        <dbReference type="EC" id="2.3.2.6"/>
    </reaction>
</comment>